<feature type="region of interest" description="Disordered" evidence="1">
    <location>
        <begin position="20"/>
        <end position="42"/>
    </location>
</feature>
<reference evidence="2" key="1">
    <citation type="submission" date="2019-03" db="EMBL/GenBank/DDBJ databases">
        <title>WGS assembly of Setaria viridis.</title>
        <authorList>
            <person name="Huang P."/>
            <person name="Jenkins J."/>
            <person name="Grimwood J."/>
            <person name="Barry K."/>
            <person name="Healey A."/>
            <person name="Mamidi S."/>
            <person name="Sreedasyam A."/>
            <person name="Shu S."/>
            <person name="Feldman M."/>
            <person name="Wu J."/>
            <person name="Yu Y."/>
            <person name="Chen C."/>
            <person name="Johnson J."/>
            <person name="Rokhsar D."/>
            <person name="Baxter I."/>
            <person name="Schmutz J."/>
            <person name="Brutnell T."/>
            <person name="Kellogg E."/>
        </authorList>
    </citation>
    <scope>NUCLEOTIDE SEQUENCE [LARGE SCALE GENOMIC DNA]</scope>
</reference>
<evidence type="ECO:0000256" key="1">
    <source>
        <dbReference type="SAM" id="MobiDB-lite"/>
    </source>
</evidence>
<organism evidence="2 3">
    <name type="scientific">Setaria viridis</name>
    <name type="common">Green bristlegrass</name>
    <name type="synonym">Setaria italica subsp. viridis</name>
    <dbReference type="NCBI Taxonomy" id="4556"/>
    <lineage>
        <taxon>Eukaryota</taxon>
        <taxon>Viridiplantae</taxon>
        <taxon>Streptophyta</taxon>
        <taxon>Embryophyta</taxon>
        <taxon>Tracheophyta</taxon>
        <taxon>Spermatophyta</taxon>
        <taxon>Magnoliopsida</taxon>
        <taxon>Liliopsida</taxon>
        <taxon>Poales</taxon>
        <taxon>Poaceae</taxon>
        <taxon>PACMAD clade</taxon>
        <taxon>Panicoideae</taxon>
        <taxon>Panicodae</taxon>
        <taxon>Paniceae</taxon>
        <taxon>Cenchrinae</taxon>
        <taxon>Setaria</taxon>
    </lineage>
</organism>
<dbReference type="Gramene" id="TKW39357">
    <property type="protein sequence ID" value="TKW39357"/>
    <property type="gene ID" value="SEVIR_1G174100v2"/>
</dbReference>
<gene>
    <name evidence="2" type="ORF">SEVIR_1G174100v2</name>
</gene>
<sequence>MLRGLSWLRYHQADDAVTLPSQRRRGRDTAEPSRLQNLRRGGYDADELSWPRIQRHPSRMARTATLLLGLPCASLLPCLLLLSDCNSLMEIKIVNWDFF</sequence>
<protein>
    <submittedName>
        <fullName evidence="2">Uncharacterized protein</fullName>
    </submittedName>
</protein>
<name>A0A4U6WLQ9_SETVI</name>
<keyword evidence="3" id="KW-1185">Reference proteome</keyword>
<proteinExistence type="predicted"/>
<dbReference type="EMBL" id="CM016552">
    <property type="protein sequence ID" value="TKW39357.1"/>
    <property type="molecule type" value="Genomic_DNA"/>
</dbReference>
<evidence type="ECO:0000313" key="3">
    <source>
        <dbReference type="Proteomes" id="UP000298652"/>
    </source>
</evidence>
<dbReference type="AlphaFoldDB" id="A0A4U6WLQ9"/>
<evidence type="ECO:0000313" key="2">
    <source>
        <dbReference type="EMBL" id="TKW39357.1"/>
    </source>
</evidence>
<accession>A0A4U6WLQ9</accession>
<dbReference type="Proteomes" id="UP000298652">
    <property type="component" value="Chromosome 1"/>
</dbReference>